<dbReference type="InterPro" id="IPR025147">
    <property type="entry name" value="Packaging_FI"/>
</dbReference>
<dbReference type="AlphaFoldDB" id="A0A0J5KR44"/>
<dbReference type="Pfam" id="PF14000">
    <property type="entry name" value="Packaging_FI"/>
    <property type="match status" value="1"/>
</dbReference>
<dbReference type="Gene3D" id="3.40.5.70">
    <property type="entry name" value="DNA packaging chaperone protein FI, C-terminal beta-strand domain"/>
    <property type="match status" value="1"/>
</dbReference>
<dbReference type="PATRIC" id="fig|61647.15.peg.4125"/>
<feature type="compositionally biased region" description="Acidic residues" evidence="1">
    <location>
        <begin position="37"/>
        <end position="53"/>
    </location>
</feature>
<keyword evidence="3" id="KW-1185">Reference proteome</keyword>
<evidence type="ECO:0000256" key="1">
    <source>
        <dbReference type="SAM" id="MobiDB-lite"/>
    </source>
</evidence>
<gene>
    <name evidence="2" type="ORF">ABW06_24545</name>
</gene>
<comment type="caution">
    <text evidence="2">The sequence shown here is derived from an EMBL/GenBank/DDBJ whole genome shotgun (WGS) entry which is preliminary data.</text>
</comment>
<protein>
    <recommendedName>
        <fullName evidence="4">DNA-packaging protein FI</fullName>
    </recommendedName>
</protein>
<evidence type="ECO:0000313" key="2">
    <source>
        <dbReference type="EMBL" id="KMK08514.1"/>
    </source>
</evidence>
<evidence type="ECO:0008006" key="4">
    <source>
        <dbReference type="Google" id="ProtNLM"/>
    </source>
</evidence>
<reference evidence="2 3" key="1">
    <citation type="submission" date="2015-05" db="EMBL/GenBank/DDBJ databases">
        <title>Genome sequences of Pluralibacter gergoviae.</title>
        <authorList>
            <person name="Greninger A.L."/>
            <person name="Miller S."/>
        </authorList>
    </citation>
    <scope>NUCLEOTIDE SEQUENCE [LARGE SCALE GENOMIC DNA]</scope>
    <source>
        <strain evidence="2 3">JS81F13</strain>
    </source>
</reference>
<dbReference type="EMBL" id="LDZF01000046">
    <property type="protein sequence ID" value="KMK08514.1"/>
    <property type="molecule type" value="Genomic_DNA"/>
</dbReference>
<feature type="region of interest" description="Disordered" evidence="1">
    <location>
        <begin position="37"/>
        <end position="72"/>
    </location>
</feature>
<dbReference type="Proteomes" id="UP000036196">
    <property type="component" value="Unassembled WGS sequence"/>
</dbReference>
<evidence type="ECO:0000313" key="3">
    <source>
        <dbReference type="Proteomes" id="UP000036196"/>
    </source>
</evidence>
<proteinExistence type="predicted"/>
<organism evidence="2 3">
    <name type="scientific">Pluralibacter gergoviae</name>
    <name type="common">Enterobacter gergoviae</name>
    <dbReference type="NCBI Taxonomy" id="61647"/>
    <lineage>
        <taxon>Bacteria</taxon>
        <taxon>Pseudomonadati</taxon>
        <taxon>Pseudomonadota</taxon>
        <taxon>Gammaproteobacteria</taxon>
        <taxon>Enterobacterales</taxon>
        <taxon>Enterobacteriaceae</taxon>
        <taxon>Pluralibacter</taxon>
    </lineage>
</organism>
<dbReference type="RefSeq" id="WP_048281070.1">
    <property type="nucleotide sequence ID" value="NZ_LDZF01000046.1"/>
</dbReference>
<accession>A0A0J5KR44</accession>
<dbReference type="InterPro" id="IPR043043">
    <property type="entry name" value="Packaging_FI_C"/>
</dbReference>
<sequence length="128" mass="13841">MTKEELIARLKALAEQLGRDVNLTGSKEDLAMRVAELEEEIGDEGDGESDAGDNEQAGGETTAQATGSVPKGNVQDSLIRIKTLFSLHVEAWHELSDEPMSLVEPGVVVRVSPADAQELFTRKLALRL</sequence>
<name>A0A0J5KR44_PLUGE</name>